<proteinExistence type="predicted"/>
<comment type="caution">
    <text evidence="1">The sequence shown here is derived from an EMBL/GenBank/DDBJ whole genome shotgun (WGS) entry which is preliminary data.</text>
</comment>
<dbReference type="EMBL" id="CM046394">
    <property type="protein sequence ID" value="KAI8546143.1"/>
    <property type="molecule type" value="Genomic_DNA"/>
</dbReference>
<protein>
    <submittedName>
        <fullName evidence="1">Uncharacterized protein</fullName>
    </submittedName>
</protein>
<sequence>MEFCTRLANQLMLKKVEEHEEKNSVVSPVSINAVLNMVAAGSKGATLDHFFALLESKMVKDINSESSKMMAVAADVGLDSANNGAEDNDGISPVLAMVNGAWFDQRFPLKPSYGEGILKGIFNCEAKTVHFATQAEQVREEINAWAEAASRGLIKDFLEPDSPSLEAALVLPRKYFNLYHNELDQFWIPKFKFSYGFDVLKSMRDMGTSSSFLTNPKDLSEMMHVPEDVHEFVPNMIQKAFIEIDEKGTEAAAVTEFSDEMGCSLQEPERTSFVADHPFVFMIREATSGLVFFTGAVLDPSQRN</sequence>
<gene>
    <name evidence="1" type="ORF">RHMOL_Rhmol07G0094100</name>
</gene>
<name>A0ACC0N0T6_RHOML</name>
<accession>A0ACC0N0T6</accession>
<dbReference type="Proteomes" id="UP001062846">
    <property type="component" value="Chromosome 7"/>
</dbReference>
<organism evidence="1 2">
    <name type="scientific">Rhododendron molle</name>
    <name type="common">Chinese azalea</name>
    <name type="synonym">Azalea mollis</name>
    <dbReference type="NCBI Taxonomy" id="49168"/>
    <lineage>
        <taxon>Eukaryota</taxon>
        <taxon>Viridiplantae</taxon>
        <taxon>Streptophyta</taxon>
        <taxon>Embryophyta</taxon>
        <taxon>Tracheophyta</taxon>
        <taxon>Spermatophyta</taxon>
        <taxon>Magnoliopsida</taxon>
        <taxon>eudicotyledons</taxon>
        <taxon>Gunneridae</taxon>
        <taxon>Pentapetalae</taxon>
        <taxon>asterids</taxon>
        <taxon>Ericales</taxon>
        <taxon>Ericaceae</taxon>
        <taxon>Ericoideae</taxon>
        <taxon>Rhodoreae</taxon>
        <taxon>Rhododendron</taxon>
    </lineage>
</organism>
<keyword evidence="2" id="KW-1185">Reference proteome</keyword>
<reference evidence="1" key="1">
    <citation type="submission" date="2022-02" db="EMBL/GenBank/DDBJ databases">
        <title>Plant Genome Project.</title>
        <authorList>
            <person name="Zhang R.-G."/>
        </authorList>
    </citation>
    <scope>NUCLEOTIDE SEQUENCE</scope>
    <source>
        <strain evidence="1">AT1</strain>
    </source>
</reference>
<evidence type="ECO:0000313" key="1">
    <source>
        <dbReference type="EMBL" id="KAI8546143.1"/>
    </source>
</evidence>
<evidence type="ECO:0000313" key="2">
    <source>
        <dbReference type="Proteomes" id="UP001062846"/>
    </source>
</evidence>